<accession>A0A378UJP8</accession>
<dbReference type="AlphaFoldDB" id="A0A378UJP8"/>
<protein>
    <submittedName>
        <fullName evidence="2">Putative phage associated protein</fullName>
    </submittedName>
</protein>
<organism evidence="2 3">
    <name type="scientific">Bergeriella denitrificans</name>
    <name type="common">Neisseria denitrificans</name>
    <dbReference type="NCBI Taxonomy" id="494"/>
    <lineage>
        <taxon>Bacteria</taxon>
        <taxon>Pseudomonadati</taxon>
        <taxon>Pseudomonadota</taxon>
        <taxon>Betaproteobacteria</taxon>
        <taxon>Neisseriales</taxon>
        <taxon>Neisseriaceae</taxon>
        <taxon>Bergeriella</taxon>
    </lineage>
</organism>
<dbReference type="RefSeq" id="WP_066075650.1">
    <property type="nucleotide sequence ID" value="NZ_CP181246.1"/>
</dbReference>
<evidence type="ECO:0000313" key="3">
    <source>
        <dbReference type="Proteomes" id="UP000254651"/>
    </source>
</evidence>
<evidence type="ECO:0000256" key="1">
    <source>
        <dbReference type="SAM" id="MobiDB-lite"/>
    </source>
</evidence>
<name>A0A378UJP8_BERDE</name>
<dbReference type="EMBL" id="UGQS01000002">
    <property type="protein sequence ID" value="STZ77350.1"/>
    <property type="molecule type" value="Genomic_DNA"/>
</dbReference>
<gene>
    <name evidence="2" type="ORF">NCTC10295_02167</name>
</gene>
<feature type="region of interest" description="Disordered" evidence="1">
    <location>
        <begin position="48"/>
        <end position="97"/>
    </location>
</feature>
<sequence length="97" mass="10389">MSKIVLNAPECMTDVSFGGENFAVVDGVVEVPEAALEFLFQFGFTVKPEAAGEQGEPSEPEPSEPEPSEPEPSEPEAEEPKKTRRSRAKADQPAEGA</sequence>
<dbReference type="Proteomes" id="UP000254651">
    <property type="component" value="Unassembled WGS sequence"/>
</dbReference>
<feature type="compositionally biased region" description="Basic and acidic residues" evidence="1">
    <location>
        <begin position="88"/>
        <end position="97"/>
    </location>
</feature>
<reference evidence="2 3" key="1">
    <citation type="submission" date="2018-06" db="EMBL/GenBank/DDBJ databases">
        <authorList>
            <consortium name="Pathogen Informatics"/>
            <person name="Doyle S."/>
        </authorList>
    </citation>
    <scope>NUCLEOTIDE SEQUENCE [LARGE SCALE GENOMIC DNA]</scope>
    <source>
        <strain evidence="2 3">NCTC10295</strain>
    </source>
</reference>
<keyword evidence="3" id="KW-1185">Reference proteome</keyword>
<proteinExistence type="predicted"/>
<feature type="compositionally biased region" description="Acidic residues" evidence="1">
    <location>
        <begin position="56"/>
        <end position="77"/>
    </location>
</feature>
<evidence type="ECO:0000313" key="2">
    <source>
        <dbReference type="EMBL" id="STZ77350.1"/>
    </source>
</evidence>